<sequence length="80" mass="8814">MRLFLRYNPAIMPLDMIKLGNELRAAVSRWMGSGLFSISPVTINDAVADGVSEFELLGDDKLNVIATELFATVRKNATID</sequence>
<evidence type="ECO:0000259" key="1">
    <source>
        <dbReference type="Pfam" id="PF11867"/>
    </source>
</evidence>
<feature type="domain" description="Type I restriction enzyme HindI endonuclease subunit-like C-terminal" evidence="1">
    <location>
        <begin position="15"/>
        <end position="80"/>
    </location>
</feature>
<dbReference type="InterPro" id="IPR021810">
    <property type="entry name" value="T1RH-like_C"/>
</dbReference>
<dbReference type="AlphaFoldDB" id="A0A518HP07"/>
<reference evidence="2 3" key="1">
    <citation type="submission" date="2019-03" db="EMBL/GenBank/DDBJ databases">
        <title>Deep-cultivation of Planctomycetes and their phenomic and genomic characterization uncovers novel biology.</title>
        <authorList>
            <person name="Wiegand S."/>
            <person name="Jogler M."/>
            <person name="Boedeker C."/>
            <person name="Pinto D."/>
            <person name="Vollmers J."/>
            <person name="Rivas-Marin E."/>
            <person name="Kohn T."/>
            <person name="Peeters S.H."/>
            <person name="Heuer A."/>
            <person name="Rast P."/>
            <person name="Oberbeckmann S."/>
            <person name="Bunk B."/>
            <person name="Jeske O."/>
            <person name="Meyerdierks A."/>
            <person name="Storesund J.E."/>
            <person name="Kallscheuer N."/>
            <person name="Luecker S."/>
            <person name="Lage O.M."/>
            <person name="Pohl T."/>
            <person name="Merkel B.J."/>
            <person name="Hornburger P."/>
            <person name="Mueller R.-W."/>
            <person name="Bruemmer F."/>
            <person name="Labrenz M."/>
            <person name="Spormann A.M."/>
            <person name="Op den Camp H."/>
            <person name="Overmann J."/>
            <person name="Amann R."/>
            <person name="Jetten M.S.M."/>
            <person name="Mascher T."/>
            <person name="Medema M.H."/>
            <person name="Devos D.P."/>
            <person name="Kaster A.-K."/>
            <person name="Ovreas L."/>
            <person name="Rohde M."/>
            <person name="Galperin M.Y."/>
            <person name="Jogler C."/>
        </authorList>
    </citation>
    <scope>NUCLEOTIDE SEQUENCE [LARGE SCALE GENOMIC DNA]</scope>
    <source>
        <strain evidence="2 3">Enr13</strain>
    </source>
</reference>
<dbReference type="Pfam" id="PF11867">
    <property type="entry name" value="T1RH-like_C"/>
    <property type="match status" value="1"/>
</dbReference>
<name>A0A518HP07_9BACT</name>
<proteinExistence type="predicted"/>
<accession>A0A518HP07</accession>
<dbReference type="Proteomes" id="UP000319004">
    <property type="component" value="Chromosome"/>
</dbReference>
<organism evidence="2 3">
    <name type="scientific">Stieleria neptunia</name>
    <dbReference type="NCBI Taxonomy" id="2527979"/>
    <lineage>
        <taxon>Bacteria</taxon>
        <taxon>Pseudomonadati</taxon>
        <taxon>Planctomycetota</taxon>
        <taxon>Planctomycetia</taxon>
        <taxon>Pirellulales</taxon>
        <taxon>Pirellulaceae</taxon>
        <taxon>Stieleria</taxon>
    </lineage>
</organism>
<protein>
    <recommendedName>
        <fullName evidence="1">Type I restriction enzyme HindI endonuclease subunit-like C-terminal domain-containing protein</fullName>
    </recommendedName>
</protein>
<evidence type="ECO:0000313" key="3">
    <source>
        <dbReference type="Proteomes" id="UP000319004"/>
    </source>
</evidence>
<keyword evidence="3" id="KW-1185">Reference proteome</keyword>
<evidence type="ECO:0000313" key="2">
    <source>
        <dbReference type="EMBL" id="QDV42579.1"/>
    </source>
</evidence>
<gene>
    <name evidence="2" type="ORF">Enr13x_24270</name>
</gene>
<dbReference type="KEGG" id="snep:Enr13x_24270"/>
<dbReference type="EMBL" id="CP037423">
    <property type="protein sequence ID" value="QDV42579.1"/>
    <property type="molecule type" value="Genomic_DNA"/>
</dbReference>